<feature type="domain" description="Response regulatory" evidence="2">
    <location>
        <begin position="63"/>
        <end position="175"/>
    </location>
</feature>
<gene>
    <name evidence="3" type="ORF">MMSR116_29915</name>
</gene>
<evidence type="ECO:0000256" key="1">
    <source>
        <dbReference type="PROSITE-ProRule" id="PRU00169"/>
    </source>
</evidence>
<dbReference type="RefSeq" id="WP_010684509.1">
    <property type="nucleotide sequence ID" value="NZ_CP043538.1"/>
</dbReference>
<accession>A0A6B9G060</accession>
<reference evidence="3 4" key="1">
    <citation type="journal article" date="2012" name="Genet. Mol. Biol.">
        <title>Analysis of 16S rRNA and mxaF genes revealing insights into Methylobacterium niche-specific plant association.</title>
        <authorList>
            <person name="Dourado M.N."/>
            <person name="Andreote F.D."/>
            <person name="Dini-Andreote F."/>
            <person name="Conti R."/>
            <person name="Araujo J.M."/>
            <person name="Araujo W.L."/>
        </authorList>
    </citation>
    <scope>NUCLEOTIDE SEQUENCE [LARGE SCALE GENOMIC DNA]</scope>
    <source>
        <strain evidence="3 4">SR1.6/6</strain>
    </source>
</reference>
<dbReference type="AlphaFoldDB" id="A0A6B9G060"/>
<feature type="modified residue" description="4-aspartylphosphate" evidence="1">
    <location>
        <position position="114"/>
    </location>
</feature>
<dbReference type="InterPro" id="IPR011006">
    <property type="entry name" value="CheY-like_superfamily"/>
</dbReference>
<dbReference type="OrthoDB" id="8020433at2"/>
<name>A0A6B9G060_9HYPH</name>
<sequence length="183" mass="19678">MEQIDYVYEGGCDGVDNPLLNAVAYGLAQLLPIEECEDWPQPLLELLARLELPDIEEPTPTPLVVVVGRCPSMAEQAATLLRASELNVECCDTGEEALQALQRRSGEVALVVADQQLTGTLDGFGLVQVLHRSWPGIPVILATAGGPPSRLPPAVTALPKPWLPLALLVETHRAVQVPSRLSH</sequence>
<dbReference type="InterPro" id="IPR001789">
    <property type="entry name" value="Sig_transdc_resp-reg_receiver"/>
</dbReference>
<dbReference type="GO" id="GO:0000160">
    <property type="term" value="P:phosphorelay signal transduction system"/>
    <property type="evidence" value="ECO:0007669"/>
    <property type="project" value="InterPro"/>
</dbReference>
<dbReference type="SUPFAM" id="SSF52172">
    <property type="entry name" value="CheY-like"/>
    <property type="match status" value="1"/>
</dbReference>
<dbReference type="KEGG" id="mmes:MMSR116_29915"/>
<evidence type="ECO:0000259" key="2">
    <source>
        <dbReference type="PROSITE" id="PS50110"/>
    </source>
</evidence>
<evidence type="ECO:0000313" key="4">
    <source>
        <dbReference type="Proteomes" id="UP000012488"/>
    </source>
</evidence>
<reference evidence="3 4" key="2">
    <citation type="journal article" date="2013" name="Genome Announc.">
        <title>Draft Genome Sequence of Methylobacterium mesophilicum Strain SR1.6/6, Isolated from Citrus sinensis.</title>
        <authorList>
            <person name="Marinho Almeida D."/>
            <person name="Dini-Andreote F."/>
            <person name="Camargo Neves A.A."/>
            <person name="Juca Ramos R.T."/>
            <person name="Andreote F.D."/>
            <person name="Carneiro A.R."/>
            <person name="Oliveira de Souza Lima A."/>
            <person name="Caracciolo Gomes de Sa P.H."/>
            <person name="Ribeiro Barbosa M.S."/>
            <person name="Araujo W.L."/>
            <person name="Silva A."/>
        </authorList>
    </citation>
    <scope>NUCLEOTIDE SEQUENCE [LARGE SCALE GENOMIC DNA]</scope>
    <source>
        <strain evidence="3 4">SR1.6/6</strain>
    </source>
</reference>
<evidence type="ECO:0000313" key="3">
    <source>
        <dbReference type="EMBL" id="QGY05645.1"/>
    </source>
</evidence>
<keyword evidence="1" id="KW-0597">Phosphoprotein</keyword>
<proteinExistence type="predicted"/>
<dbReference type="Proteomes" id="UP000012488">
    <property type="component" value="Chromosome"/>
</dbReference>
<dbReference type="EMBL" id="CP043538">
    <property type="protein sequence ID" value="QGY05645.1"/>
    <property type="molecule type" value="Genomic_DNA"/>
</dbReference>
<organism evidence="3 4">
    <name type="scientific">Methylobacterium mesophilicum SR1.6/6</name>
    <dbReference type="NCBI Taxonomy" id="908290"/>
    <lineage>
        <taxon>Bacteria</taxon>
        <taxon>Pseudomonadati</taxon>
        <taxon>Pseudomonadota</taxon>
        <taxon>Alphaproteobacteria</taxon>
        <taxon>Hyphomicrobiales</taxon>
        <taxon>Methylobacteriaceae</taxon>
        <taxon>Methylobacterium</taxon>
    </lineage>
</organism>
<protein>
    <submittedName>
        <fullName evidence="3">Response regulator</fullName>
    </submittedName>
</protein>
<dbReference type="Pfam" id="PF00072">
    <property type="entry name" value="Response_reg"/>
    <property type="match status" value="1"/>
</dbReference>
<dbReference type="Gene3D" id="3.40.50.2300">
    <property type="match status" value="1"/>
</dbReference>
<dbReference type="PROSITE" id="PS50110">
    <property type="entry name" value="RESPONSE_REGULATORY"/>
    <property type="match status" value="1"/>
</dbReference>